<name>Q9KJK1_NOSCO</name>
<reference evidence="2" key="1">
    <citation type="journal article" date="2000" name="J. Phycol.">
        <title>Organization of the nif genes of the nonheterocystous cyanobacterium Trichodesmium sp. IMS101.</title>
        <authorList>
            <person name="Dominic B."/>
            <person name="Zani S."/>
            <person name="Chen Y.-B."/>
            <person name="Mellon M.T."/>
            <person name="Zehr J.P."/>
        </authorList>
    </citation>
    <scope>NUCLEOTIDE SEQUENCE</scope>
    <source>
        <strain evidence="2">UTEX 584</strain>
    </source>
</reference>
<evidence type="ECO:0000256" key="1">
    <source>
        <dbReference type="SAM" id="MobiDB-lite"/>
    </source>
</evidence>
<feature type="region of interest" description="Disordered" evidence="1">
    <location>
        <begin position="33"/>
        <end position="64"/>
    </location>
</feature>
<evidence type="ECO:0000313" key="2">
    <source>
        <dbReference type="EMBL" id="AAF82658.1"/>
    </source>
</evidence>
<dbReference type="SUPFAM" id="SSF53807">
    <property type="entry name" value="Helical backbone' metal receptor"/>
    <property type="match status" value="1"/>
</dbReference>
<gene>
    <name evidence="2" type="primary">nifE</name>
</gene>
<dbReference type="EMBL" id="AF167544">
    <property type="protein sequence ID" value="AAF82658.1"/>
    <property type="molecule type" value="Genomic_DNA"/>
</dbReference>
<proteinExistence type="predicted"/>
<dbReference type="AlphaFoldDB" id="Q9KJK1"/>
<accession>Q9KJK1</accession>
<feature type="non-terminal residue" evidence="2">
    <location>
        <position position="1"/>
    </location>
</feature>
<protein>
    <submittedName>
        <fullName evidence="2">NifE</fullName>
    </submittedName>
</protein>
<sequence length="64" mass="6960">HHPYAGYIGILEVAQEMYAAFYNPVWEQVYQPAPWSEDGGAEGAGEAEGEITSSSPLSSKEEDI</sequence>
<dbReference type="Gene3D" id="3.40.50.1980">
    <property type="entry name" value="Nitrogenase molybdenum iron protein domain"/>
    <property type="match status" value="1"/>
</dbReference>
<organism evidence="2">
    <name type="scientific">Nostoc commune</name>
    <dbReference type="NCBI Taxonomy" id="1178"/>
    <lineage>
        <taxon>Bacteria</taxon>
        <taxon>Bacillati</taxon>
        <taxon>Cyanobacteriota</taxon>
        <taxon>Cyanophyceae</taxon>
        <taxon>Nostocales</taxon>
        <taxon>Nostocaceae</taxon>
        <taxon>Nostoc</taxon>
    </lineage>
</organism>